<dbReference type="Proteomes" id="UP001307889">
    <property type="component" value="Chromosome 14"/>
</dbReference>
<dbReference type="SUPFAM" id="SSF47616">
    <property type="entry name" value="GST C-terminal domain-like"/>
    <property type="match status" value="1"/>
</dbReference>
<dbReference type="InterPro" id="IPR012336">
    <property type="entry name" value="Thioredoxin-like_fold"/>
</dbReference>
<dbReference type="Gene3D" id="3.40.30.10">
    <property type="entry name" value="Glutaredoxin"/>
    <property type="match status" value="1"/>
</dbReference>
<dbReference type="EMBL" id="AP028922">
    <property type="protein sequence ID" value="BET02856.1"/>
    <property type="molecule type" value="Genomic_DNA"/>
</dbReference>
<reference evidence="5 6" key="1">
    <citation type="submission" date="2023-09" db="EMBL/GenBank/DDBJ databases">
        <title>Nesidiocoris tenuis whole genome shotgun sequence.</title>
        <authorList>
            <person name="Shibata T."/>
            <person name="Shimoda M."/>
            <person name="Kobayashi T."/>
            <person name="Uehara T."/>
        </authorList>
    </citation>
    <scope>NUCLEOTIDE SEQUENCE [LARGE SCALE GENOMIC DNA]</scope>
    <source>
        <strain evidence="5 6">Japan</strain>
    </source>
</reference>
<evidence type="ECO:0000313" key="5">
    <source>
        <dbReference type="EMBL" id="BET02856.1"/>
    </source>
</evidence>
<feature type="compositionally biased region" description="Basic and acidic residues" evidence="2">
    <location>
        <begin position="7"/>
        <end position="48"/>
    </location>
</feature>
<evidence type="ECO:0000313" key="6">
    <source>
        <dbReference type="Proteomes" id="UP001307889"/>
    </source>
</evidence>
<comment type="similarity">
    <text evidence="1">Belongs to the FAX family.</text>
</comment>
<keyword evidence="6" id="KW-1185">Reference proteome</keyword>
<dbReference type="SFLD" id="SFLDG01180">
    <property type="entry name" value="SUF1"/>
    <property type="match status" value="1"/>
</dbReference>
<dbReference type="PANTHER" id="PTHR12289:SF41">
    <property type="entry name" value="FAILED AXON CONNECTIONS-RELATED"/>
    <property type="match status" value="1"/>
</dbReference>
<dbReference type="InterPro" id="IPR036249">
    <property type="entry name" value="Thioredoxin-like_sf"/>
</dbReference>
<dbReference type="InterPro" id="IPR050931">
    <property type="entry name" value="Mito_Protein_Transport_Metaxin"/>
</dbReference>
<sequence length="381" mass="44318">MAEENNTETKQEVQETKPAEEVKENKENADPAKEKEKEVEKEKEKEAPAPEPAPPKPTVHRANFEKDVVYLYQFSRTPVVPSVSPFCLKVETYLRLAGIKYENVDHKMKFRSKKGLLPFIELNGEEISDSSVIIKELGQRFGKDLDEHLDNNQRSISHAMISMIENHLHWVVMYWRTKHPDHIVKGYKMNLQHFLGSRVPSVFLNFFFKYSYGRKGSKKVKAHGIGVHKPEEIDEFGQNDLKVLSEMLGDKQFFFGDDPTNLDIVAFANLAQIYFVDKELKYSLQEFMVEKCQNLCGHVNRVKEKCFSDWDEICTNLELNSHLPKPPVEDKESKGKDEEKKAEKEGDTENEEKDKSEKETENENEKDNMDKENKEKEKENK</sequence>
<organism evidence="5 6">
    <name type="scientific">Nesidiocoris tenuis</name>
    <dbReference type="NCBI Taxonomy" id="355587"/>
    <lineage>
        <taxon>Eukaryota</taxon>
        <taxon>Metazoa</taxon>
        <taxon>Ecdysozoa</taxon>
        <taxon>Arthropoda</taxon>
        <taxon>Hexapoda</taxon>
        <taxon>Insecta</taxon>
        <taxon>Pterygota</taxon>
        <taxon>Neoptera</taxon>
        <taxon>Paraneoptera</taxon>
        <taxon>Hemiptera</taxon>
        <taxon>Heteroptera</taxon>
        <taxon>Panheteroptera</taxon>
        <taxon>Cimicomorpha</taxon>
        <taxon>Miridae</taxon>
        <taxon>Dicyphina</taxon>
        <taxon>Nesidiocoris</taxon>
    </lineage>
</organism>
<gene>
    <name evidence="5" type="ORF">NTJ_15674</name>
</gene>
<evidence type="ECO:0000259" key="4">
    <source>
        <dbReference type="Pfam" id="PF17172"/>
    </source>
</evidence>
<feature type="region of interest" description="Disordered" evidence="2">
    <location>
        <begin position="1"/>
        <end position="60"/>
    </location>
</feature>
<name>A0ABN7BHM4_9HEMI</name>
<dbReference type="InterPro" id="IPR033468">
    <property type="entry name" value="Metaxin_GST"/>
</dbReference>
<feature type="domain" description="Metaxin glutathione S-transferase" evidence="3">
    <location>
        <begin position="238"/>
        <end position="302"/>
    </location>
</feature>
<protein>
    <submittedName>
        <fullName evidence="5">Failed axon connections</fullName>
    </submittedName>
</protein>
<feature type="region of interest" description="Disordered" evidence="2">
    <location>
        <begin position="320"/>
        <end position="381"/>
    </location>
</feature>
<feature type="domain" description="Thioredoxin-like fold" evidence="4">
    <location>
        <begin position="85"/>
        <end position="180"/>
    </location>
</feature>
<dbReference type="Pfam" id="PF17172">
    <property type="entry name" value="GST_N_4"/>
    <property type="match status" value="1"/>
</dbReference>
<dbReference type="CDD" id="cd03193">
    <property type="entry name" value="GST_C_Metaxin"/>
    <property type="match status" value="1"/>
</dbReference>
<evidence type="ECO:0000256" key="1">
    <source>
        <dbReference type="ARBA" id="ARBA00006475"/>
    </source>
</evidence>
<evidence type="ECO:0000256" key="2">
    <source>
        <dbReference type="SAM" id="MobiDB-lite"/>
    </source>
</evidence>
<dbReference type="InterPro" id="IPR026928">
    <property type="entry name" value="FAX/IsoI-like"/>
</dbReference>
<dbReference type="SUPFAM" id="SSF52833">
    <property type="entry name" value="Thioredoxin-like"/>
    <property type="match status" value="1"/>
</dbReference>
<proteinExistence type="inferred from homology"/>
<dbReference type="Gene3D" id="1.20.1050.10">
    <property type="match status" value="1"/>
</dbReference>
<dbReference type="Pfam" id="PF17171">
    <property type="entry name" value="GST_C_6"/>
    <property type="match status" value="1"/>
</dbReference>
<dbReference type="InterPro" id="IPR040079">
    <property type="entry name" value="Glutathione_S-Trfase"/>
</dbReference>
<feature type="compositionally biased region" description="Basic and acidic residues" evidence="2">
    <location>
        <begin position="327"/>
        <end position="381"/>
    </location>
</feature>
<dbReference type="PANTHER" id="PTHR12289">
    <property type="entry name" value="METAXIN RELATED"/>
    <property type="match status" value="1"/>
</dbReference>
<accession>A0ABN7BHM4</accession>
<dbReference type="CDD" id="cd03080">
    <property type="entry name" value="GST_N_Metaxin_like"/>
    <property type="match status" value="1"/>
</dbReference>
<dbReference type="SFLD" id="SFLDS00019">
    <property type="entry name" value="Glutathione_Transferase_(cytos"/>
    <property type="match status" value="1"/>
</dbReference>
<evidence type="ECO:0000259" key="3">
    <source>
        <dbReference type="Pfam" id="PF17171"/>
    </source>
</evidence>
<dbReference type="InterPro" id="IPR036282">
    <property type="entry name" value="Glutathione-S-Trfase_C_sf"/>
</dbReference>
<dbReference type="SFLD" id="SFLDG01200">
    <property type="entry name" value="SUF1.1"/>
    <property type="match status" value="1"/>
</dbReference>